<organism evidence="1 2">
    <name type="scientific">Mucilaginibacter aquariorum</name>
    <dbReference type="NCBI Taxonomy" id="2967225"/>
    <lineage>
        <taxon>Bacteria</taxon>
        <taxon>Pseudomonadati</taxon>
        <taxon>Bacteroidota</taxon>
        <taxon>Sphingobacteriia</taxon>
        <taxon>Sphingobacteriales</taxon>
        <taxon>Sphingobacteriaceae</taxon>
        <taxon>Mucilaginibacter</taxon>
    </lineage>
</organism>
<sequence>MKNLFLLGMFALILASCSKKNEIKDLPNEDGKAGSKLRVSALANYYVNGTTGNDANAGTSAATALKTIQAALYKTTNGVGANIYVAAGTYKERLYWPTSGASSAEPITLTNYNSGVVILDGINATNNAQNEMLAIASRSHIRINNISITNNTRANAKGIYVVGNGTDIQVTYCKISNIGWTTNGSAIPTSTDNASPFIIVGSTSTAYTEIYIGSNEIFNCNTGYSEGLTLTGNVQNFLIEMNTIHDIKNIGMDMSGNYSWTGAPANVNYARNGNIKNNTVYNCVSPVATSGGIYVDGGKWINIEGNTCHANYAGISVGCENNNNTVEGINIRSNFIYNNIEAGLLIGSNQPNSKVINSTVSNNTLFKNYSAGGWGGEISMQNMDNVKFIDNIINSRSNIVVIASLGYVSTNLTFNYNKYYTSSGVATNITFDWGGNNGTTYSTLAAFKTGTGLDANSTYGTPGFVSSTLPSPNLHLTNTSACVNAGLPTYALQTGELDIDKAARIVNSRVDIGADESVY</sequence>
<dbReference type="InterPro" id="IPR006626">
    <property type="entry name" value="PbH1"/>
</dbReference>
<dbReference type="SMART" id="SM00710">
    <property type="entry name" value="PbH1"/>
    <property type="match status" value="7"/>
</dbReference>
<proteinExistence type="predicted"/>
<evidence type="ECO:0000313" key="1">
    <source>
        <dbReference type="EMBL" id="MCQ6960681.1"/>
    </source>
</evidence>
<evidence type="ECO:0000313" key="2">
    <source>
        <dbReference type="Proteomes" id="UP001204376"/>
    </source>
</evidence>
<protein>
    <submittedName>
        <fullName evidence="1">Right-handed parallel beta-helix repeat-containing protein</fullName>
    </submittedName>
</protein>
<comment type="caution">
    <text evidence="1">The sequence shown here is derived from an EMBL/GenBank/DDBJ whole genome shotgun (WGS) entry which is preliminary data.</text>
</comment>
<dbReference type="InterPro" id="IPR012334">
    <property type="entry name" value="Pectin_lyas_fold"/>
</dbReference>
<dbReference type="EMBL" id="JANHOH010000009">
    <property type="protein sequence ID" value="MCQ6960681.1"/>
    <property type="molecule type" value="Genomic_DNA"/>
</dbReference>
<keyword evidence="2" id="KW-1185">Reference proteome</keyword>
<gene>
    <name evidence="1" type="ORF">NPE20_22065</name>
</gene>
<reference evidence="1 2" key="1">
    <citation type="submission" date="2022-07" db="EMBL/GenBank/DDBJ databases">
        <title>Mucilaginibacter sp. JC4.</title>
        <authorList>
            <person name="Le V."/>
            <person name="Ko S.-R."/>
            <person name="Ahn C.-Y."/>
            <person name="Oh H.-M."/>
        </authorList>
    </citation>
    <scope>NUCLEOTIDE SEQUENCE [LARGE SCALE GENOMIC DNA]</scope>
    <source>
        <strain evidence="1 2">JC4</strain>
    </source>
</reference>
<dbReference type="RefSeq" id="WP_256540863.1">
    <property type="nucleotide sequence ID" value="NZ_JANHOH010000009.1"/>
</dbReference>
<name>A0ABT1T8T7_9SPHI</name>
<dbReference type="PROSITE" id="PS51257">
    <property type="entry name" value="PROKAR_LIPOPROTEIN"/>
    <property type="match status" value="1"/>
</dbReference>
<accession>A0ABT1T8T7</accession>
<dbReference type="InterPro" id="IPR011050">
    <property type="entry name" value="Pectin_lyase_fold/virulence"/>
</dbReference>
<dbReference type="Proteomes" id="UP001204376">
    <property type="component" value="Unassembled WGS sequence"/>
</dbReference>
<dbReference type="SUPFAM" id="SSF51126">
    <property type="entry name" value="Pectin lyase-like"/>
    <property type="match status" value="1"/>
</dbReference>
<dbReference type="Gene3D" id="2.160.20.10">
    <property type="entry name" value="Single-stranded right-handed beta-helix, Pectin lyase-like"/>
    <property type="match status" value="1"/>
</dbReference>